<reference evidence="1 2" key="1">
    <citation type="submission" date="2019-07" db="EMBL/GenBank/DDBJ databases">
        <title>Whole genome shotgun sequence of Deinococcus cellulosilyticus NBRC 106333.</title>
        <authorList>
            <person name="Hosoyama A."/>
            <person name="Uohara A."/>
            <person name="Ohji S."/>
            <person name="Ichikawa N."/>
        </authorList>
    </citation>
    <scope>NUCLEOTIDE SEQUENCE [LARGE SCALE GENOMIC DNA]</scope>
    <source>
        <strain evidence="1 2">NBRC 106333</strain>
    </source>
</reference>
<dbReference type="RefSeq" id="WP_146884045.1">
    <property type="nucleotide sequence ID" value="NZ_BJXB01000007.1"/>
</dbReference>
<name>A0A511N007_DEIC1</name>
<dbReference type="InterPro" id="IPR036388">
    <property type="entry name" value="WH-like_DNA-bd_sf"/>
</dbReference>
<evidence type="ECO:0000313" key="1">
    <source>
        <dbReference type="EMBL" id="GEM46220.1"/>
    </source>
</evidence>
<organism evidence="1 2">
    <name type="scientific">Deinococcus cellulosilyticus (strain DSM 18568 / NBRC 106333 / KACC 11606 / 5516J-15)</name>
    <dbReference type="NCBI Taxonomy" id="1223518"/>
    <lineage>
        <taxon>Bacteria</taxon>
        <taxon>Thermotogati</taxon>
        <taxon>Deinococcota</taxon>
        <taxon>Deinococci</taxon>
        <taxon>Deinococcales</taxon>
        <taxon>Deinococcaceae</taxon>
        <taxon>Deinococcus</taxon>
    </lineage>
</organism>
<accession>A0A511N007</accession>
<dbReference type="AlphaFoldDB" id="A0A511N007"/>
<protein>
    <submittedName>
        <fullName evidence="1">Uncharacterized protein</fullName>
    </submittedName>
</protein>
<dbReference type="EMBL" id="BJXB01000007">
    <property type="protein sequence ID" value="GEM46220.1"/>
    <property type="molecule type" value="Genomic_DNA"/>
</dbReference>
<evidence type="ECO:0000313" key="2">
    <source>
        <dbReference type="Proteomes" id="UP000321306"/>
    </source>
</evidence>
<dbReference type="Proteomes" id="UP000321306">
    <property type="component" value="Unassembled WGS sequence"/>
</dbReference>
<comment type="caution">
    <text evidence="1">The sequence shown here is derived from an EMBL/GenBank/DDBJ whole genome shotgun (WGS) entry which is preliminary data.</text>
</comment>
<dbReference type="OrthoDB" id="66303at2"/>
<gene>
    <name evidence="1" type="ORF">DC3_18550</name>
</gene>
<proteinExistence type="predicted"/>
<keyword evidence="2" id="KW-1185">Reference proteome</keyword>
<sequence length="213" mass="24577">MDAQILRTVTGDVQVKLLTDPRSLRHLQPFFSEASTTSEAARKLQVSVHHMMYWTRKFRDAGLIEVHGNLVLHGRSIPRYQTTAGTFLVPFRHISQASLKELLAHFGRPWEDLLNHHLVRATTRHVPDVHQHSLRITGQRQLHIDLYGEDQALHDQLQAKEAPALLTEWHVLSLSPEDAKRLQHELLEMLHRYQQLQGPQQHLLRLALTPTLS</sequence>
<dbReference type="Gene3D" id="1.10.10.10">
    <property type="entry name" value="Winged helix-like DNA-binding domain superfamily/Winged helix DNA-binding domain"/>
    <property type="match status" value="1"/>
</dbReference>